<dbReference type="CDD" id="cd03442">
    <property type="entry name" value="BFIT_BACH"/>
    <property type="match status" value="1"/>
</dbReference>
<comment type="similarity">
    <text evidence="1">Belongs to the acyl coenzyme A hydrolase family.</text>
</comment>
<sequence length="188" mass="20467">MSAKPASASRVEMSEVMTPNDANFLGKVFGGRVLSMLDIAAYATASRFAGHVCVTASVDRVDFHEPIEVGELVTCVGTVTYVGRTSLEVTIEVFAENVLKGERRHTNTARVTMVAMDEALRPVEVPRLICETREEKVRFLEGRLRREIRGAHQSEFERLAAGFAAASDARLDELLAAPSLMGVAAREG</sequence>
<dbReference type="AlphaFoldDB" id="A0A931PV72"/>
<dbReference type="InterPro" id="IPR029069">
    <property type="entry name" value="HotDog_dom_sf"/>
</dbReference>
<dbReference type="GO" id="GO:0006637">
    <property type="term" value="P:acyl-CoA metabolic process"/>
    <property type="evidence" value="ECO:0007669"/>
    <property type="project" value="TreeGrafter"/>
</dbReference>
<evidence type="ECO:0000259" key="4">
    <source>
        <dbReference type="PROSITE" id="PS51770"/>
    </source>
</evidence>
<reference evidence="5" key="1">
    <citation type="submission" date="2020-07" db="EMBL/GenBank/DDBJ databases">
        <title>Huge and variable diversity of episymbiotic CPR bacteria and DPANN archaea in groundwater ecosystems.</title>
        <authorList>
            <person name="He C.Y."/>
            <person name="Keren R."/>
            <person name="Whittaker M."/>
            <person name="Farag I.F."/>
            <person name="Doudna J."/>
            <person name="Cate J.H.D."/>
            <person name="Banfield J.F."/>
        </authorList>
    </citation>
    <scope>NUCLEOTIDE SEQUENCE</scope>
    <source>
        <strain evidence="5">NC_groundwater_17_Pr7_B-0.1um_64_12</strain>
    </source>
</reference>
<evidence type="ECO:0000256" key="2">
    <source>
        <dbReference type="ARBA" id="ARBA00022801"/>
    </source>
</evidence>
<dbReference type="PANTHER" id="PTHR11049">
    <property type="entry name" value="ACYL COENZYME A THIOESTER HYDROLASE"/>
    <property type="match status" value="1"/>
</dbReference>
<dbReference type="GO" id="GO:0005829">
    <property type="term" value="C:cytosol"/>
    <property type="evidence" value="ECO:0007669"/>
    <property type="project" value="TreeGrafter"/>
</dbReference>
<comment type="caution">
    <text evidence="5">The sequence shown here is derived from an EMBL/GenBank/DDBJ whole genome shotgun (WGS) entry which is preliminary data.</text>
</comment>
<keyword evidence="2 3" id="KW-0378">Hydrolase</keyword>
<evidence type="ECO:0000313" key="5">
    <source>
        <dbReference type="EMBL" id="MBI1755955.1"/>
    </source>
</evidence>
<dbReference type="InterPro" id="IPR040170">
    <property type="entry name" value="Cytosol_ACT"/>
</dbReference>
<name>A0A931PV72_FIMGI</name>
<dbReference type="InterPro" id="IPR006683">
    <property type="entry name" value="Thioestr_dom"/>
</dbReference>
<dbReference type="PANTHER" id="PTHR11049:SF16">
    <property type="entry name" value="PROTEIN VDLD"/>
    <property type="match status" value="1"/>
</dbReference>
<dbReference type="Pfam" id="PF03061">
    <property type="entry name" value="4HBT"/>
    <property type="match status" value="1"/>
</dbReference>
<evidence type="ECO:0000256" key="1">
    <source>
        <dbReference type="ARBA" id="ARBA00010458"/>
    </source>
</evidence>
<evidence type="ECO:0000256" key="3">
    <source>
        <dbReference type="PROSITE-ProRule" id="PRU01106"/>
    </source>
</evidence>
<gene>
    <name evidence="5" type="ORF">HYR64_02480</name>
</gene>
<dbReference type="InterPro" id="IPR033120">
    <property type="entry name" value="HOTDOG_ACOT"/>
</dbReference>
<accession>A0A931PV72</accession>
<dbReference type="Proteomes" id="UP000727962">
    <property type="component" value="Unassembled WGS sequence"/>
</dbReference>
<proteinExistence type="inferred from homology"/>
<protein>
    <submittedName>
        <fullName evidence="5">Acyl-CoA thioesterase</fullName>
    </submittedName>
</protein>
<dbReference type="Gene3D" id="3.10.129.10">
    <property type="entry name" value="Hotdog Thioesterase"/>
    <property type="match status" value="1"/>
</dbReference>
<feature type="domain" description="HotDog ACOT-type" evidence="4">
    <location>
        <begin position="7"/>
        <end position="119"/>
    </location>
</feature>
<evidence type="ECO:0000313" key="6">
    <source>
        <dbReference type="Proteomes" id="UP000727962"/>
    </source>
</evidence>
<dbReference type="PROSITE" id="PS51770">
    <property type="entry name" value="HOTDOG_ACOT"/>
    <property type="match status" value="1"/>
</dbReference>
<dbReference type="SUPFAM" id="SSF54637">
    <property type="entry name" value="Thioesterase/thiol ester dehydrase-isomerase"/>
    <property type="match status" value="1"/>
</dbReference>
<dbReference type="EMBL" id="JACOSL010000016">
    <property type="protein sequence ID" value="MBI1755955.1"/>
    <property type="molecule type" value="Genomic_DNA"/>
</dbReference>
<dbReference type="GO" id="GO:0052816">
    <property type="term" value="F:long-chain fatty acyl-CoA hydrolase activity"/>
    <property type="evidence" value="ECO:0007669"/>
    <property type="project" value="TreeGrafter"/>
</dbReference>
<organism evidence="5 6">
    <name type="scientific">Fimbriimonas ginsengisoli</name>
    <dbReference type="NCBI Taxonomy" id="1005039"/>
    <lineage>
        <taxon>Bacteria</taxon>
        <taxon>Bacillati</taxon>
        <taxon>Armatimonadota</taxon>
        <taxon>Fimbriimonadia</taxon>
        <taxon>Fimbriimonadales</taxon>
        <taxon>Fimbriimonadaceae</taxon>
        <taxon>Fimbriimonas</taxon>
    </lineage>
</organism>